<dbReference type="EMBL" id="UYSL01019836">
    <property type="protein sequence ID" value="VDL70445.1"/>
    <property type="molecule type" value="Genomic_DNA"/>
</dbReference>
<feature type="region of interest" description="Disordered" evidence="1">
    <location>
        <begin position="96"/>
        <end position="124"/>
    </location>
</feature>
<reference evidence="2 3" key="2">
    <citation type="submission" date="2018-11" db="EMBL/GenBank/DDBJ databases">
        <authorList>
            <consortium name="Pathogen Informatics"/>
        </authorList>
    </citation>
    <scope>NUCLEOTIDE SEQUENCE [LARGE SCALE GENOMIC DNA]</scope>
</reference>
<reference evidence="4" key="1">
    <citation type="submission" date="2017-02" db="UniProtKB">
        <authorList>
            <consortium name="WormBaseParasite"/>
        </authorList>
    </citation>
    <scope>IDENTIFICATION</scope>
</reference>
<accession>A0A0N4XVL8</accession>
<evidence type="ECO:0000313" key="2">
    <source>
        <dbReference type="EMBL" id="VDL70445.1"/>
    </source>
</evidence>
<dbReference type="GO" id="GO:0003676">
    <property type="term" value="F:nucleic acid binding"/>
    <property type="evidence" value="ECO:0007669"/>
    <property type="project" value="InterPro"/>
</dbReference>
<evidence type="ECO:0000313" key="3">
    <source>
        <dbReference type="Proteomes" id="UP000271162"/>
    </source>
</evidence>
<feature type="region of interest" description="Disordered" evidence="1">
    <location>
        <begin position="20"/>
        <end position="56"/>
    </location>
</feature>
<dbReference type="WBParaSite" id="NBR_0000685501-mRNA-1">
    <property type="protein sequence ID" value="NBR_0000685501-mRNA-1"/>
    <property type="gene ID" value="NBR_0000685501"/>
</dbReference>
<evidence type="ECO:0000313" key="4">
    <source>
        <dbReference type="WBParaSite" id="NBR_0000685501-mRNA-1"/>
    </source>
</evidence>
<dbReference type="GO" id="GO:0008270">
    <property type="term" value="F:zinc ion binding"/>
    <property type="evidence" value="ECO:0007669"/>
    <property type="project" value="InterPro"/>
</dbReference>
<gene>
    <name evidence="2" type="ORF">NBR_LOCUS6856</name>
</gene>
<keyword evidence="3" id="KW-1185">Reference proteome</keyword>
<proteinExistence type="predicted"/>
<dbReference type="AlphaFoldDB" id="A0A0N4XVL8"/>
<name>A0A0N4XVL8_NIPBR</name>
<evidence type="ECO:0000256" key="1">
    <source>
        <dbReference type="SAM" id="MobiDB-lite"/>
    </source>
</evidence>
<sequence length="149" mass="16929">MVFVGGLVSLDTKKRLLEKEELSSKEAQQAEAIERVRQRAGHTLSRNMGSKPDKGSAREKMKCWVCDEPGHAGYECFRKEKAFCKVCKKSEDPLRKSSWCESAEDLEPGAEPEIEEDREVDRTEESVMMRAAACQRLEIGHVRPMIDVK</sequence>
<feature type="compositionally biased region" description="Acidic residues" evidence="1">
    <location>
        <begin position="102"/>
        <end position="118"/>
    </location>
</feature>
<dbReference type="InterPro" id="IPR036875">
    <property type="entry name" value="Znf_CCHC_sf"/>
</dbReference>
<dbReference type="Proteomes" id="UP000271162">
    <property type="component" value="Unassembled WGS sequence"/>
</dbReference>
<dbReference type="SUPFAM" id="SSF57756">
    <property type="entry name" value="Retrovirus zinc finger-like domains"/>
    <property type="match status" value="1"/>
</dbReference>
<organism evidence="4">
    <name type="scientific">Nippostrongylus brasiliensis</name>
    <name type="common">Rat hookworm</name>
    <dbReference type="NCBI Taxonomy" id="27835"/>
    <lineage>
        <taxon>Eukaryota</taxon>
        <taxon>Metazoa</taxon>
        <taxon>Ecdysozoa</taxon>
        <taxon>Nematoda</taxon>
        <taxon>Chromadorea</taxon>
        <taxon>Rhabditida</taxon>
        <taxon>Rhabditina</taxon>
        <taxon>Rhabditomorpha</taxon>
        <taxon>Strongyloidea</taxon>
        <taxon>Heligmosomidae</taxon>
        <taxon>Nippostrongylus</taxon>
    </lineage>
</organism>
<protein>
    <submittedName>
        <fullName evidence="4">CCHC-type domain-containing protein</fullName>
    </submittedName>
</protein>